<evidence type="ECO:0008006" key="3">
    <source>
        <dbReference type="Google" id="ProtNLM"/>
    </source>
</evidence>
<evidence type="ECO:0000313" key="2">
    <source>
        <dbReference type="Proteomes" id="UP000468443"/>
    </source>
</evidence>
<accession>A0A6P0UB36</accession>
<protein>
    <recommendedName>
        <fullName evidence="3">HEAT repeat domain-containing protein</fullName>
    </recommendedName>
</protein>
<organism evidence="1 2">
    <name type="scientific">Muriicola jejuensis</name>
    <dbReference type="NCBI Taxonomy" id="504488"/>
    <lineage>
        <taxon>Bacteria</taxon>
        <taxon>Pseudomonadati</taxon>
        <taxon>Bacteroidota</taxon>
        <taxon>Flavobacteriia</taxon>
        <taxon>Flavobacteriales</taxon>
        <taxon>Flavobacteriaceae</taxon>
        <taxon>Muriicola</taxon>
    </lineage>
</organism>
<gene>
    <name evidence="1" type="ORF">GWK09_07735</name>
</gene>
<sequence length="169" mass="19901">MSKDLITYLTGGDLRSIAKVEELLPLVRTQSDFDELFKFLYSKDRLIVMRTADALEKLTTQNPRFLFGHKEDILHFIDTARDKEFKWHLSSMVSRLKLTNDELQRVWKELTKWAKDKRESRIVRVHSIQSLFDLAKQDTELQRDLKKTAVALKKENIPSIQARLRILGM</sequence>
<dbReference type="AlphaFoldDB" id="A0A6P0UB36"/>
<reference evidence="1 2" key="1">
    <citation type="submission" date="2020-01" db="EMBL/GenBank/DDBJ databases">
        <title>Muriicola jejuensis KCTC 22299.</title>
        <authorList>
            <person name="Wang G."/>
        </authorList>
    </citation>
    <scope>NUCLEOTIDE SEQUENCE [LARGE SCALE GENOMIC DNA]</scope>
    <source>
        <strain evidence="1 2">KCTC 22299</strain>
    </source>
</reference>
<comment type="caution">
    <text evidence="1">The sequence shown here is derived from an EMBL/GenBank/DDBJ whole genome shotgun (WGS) entry which is preliminary data.</text>
</comment>
<dbReference type="SUPFAM" id="SSF48371">
    <property type="entry name" value="ARM repeat"/>
    <property type="match status" value="1"/>
</dbReference>
<dbReference type="RefSeq" id="WP_163692411.1">
    <property type="nucleotide sequence ID" value="NZ_FXTW01000001.1"/>
</dbReference>
<dbReference type="Proteomes" id="UP000468443">
    <property type="component" value="Unassembled WGS sequence"/>
</dbReference>
<keyword evidence="2" id="KW-1185">Reference proteome</keyword>
<dbReference type="EMBL" id="JAABOP010000001">
    <property type="protein sequence ID" value="NER10404.1"/>
    <property type="molecule type" value="Genomic_DNA"/>
</dbReference>
<evidence type="ECO:0000313" key="1">
    <source>
        <dbReference type="EMBL" id="NER10404.1"/>
    </source>
</evidence>
<dbReference type="InterPro" id="IPR016024">
    <property type="entry name" value="ARM-type_fold"/>
</dbReference>
<name>A0A6P0UB36_9FLAO</name>
<proteinExistence type="predicted"/>